<evidence type="ECO:0000256" key="8">
    <source>
        <dbReference type="RuleBase" id="RU363032"/>
    </source>
</evidence>
<dbReference type="AlphaFoldDB" id="A0A385TTB1"/>
<accession>A0A385TTB1</accession>
<feature type="transmembrane region" description="Helical" evidence="8">
    <location>
        <begin position="266"/>
        <end position="288"/>
    </location>
</feature>
<dbReference type="Gene3D" id="1.10.3720.10">
    <property type="entry name" value="MetI-like"/>
    <property type="match status" value="1"/>
</dbReference>
<comment type="subcellular location">
    <subcellularLocation>
        <location evidence="1 8">Cell membrane</location>
        <topology evidence="1 8">Multi-pass membrane protein</topology>
    </subcellularLocation>
</comment>
<dbReference type="Pfam" id="PF12911">
    <property type="entry name" value="OppC_N"/>
    <property type="match status" value="1"/>
</dbReference>
<dbReference type="InterPro" id="IPR000515">
    <property type="entry name" value="MetI-like"/>
</dbReference>
<dbReference type="SUPFAM" id="SSF161098">
    <property type="entry name" value="MetI-like"/>
    <property type="match status" value="1"/>
</dbReference>
<proteinExistence type="inferred from homology"/>
<dbReference type="InterPro" id="IPR025966">
    <property type="entry name" value="OppC_N"/>
</dbReference>
<feature type="transmembrane region" description="Helical" evidence="8">
    <location>
        <begin position="104"/>
        <end position="126"/>
    </location>
</feature>
<dbReference type="GO" id="GO:0005886">
    <property type="term" value="C:plasma membrane"/>
    <property type="evidence" value="ECO:0007669"/>
    <property type="project" value="UniProtKB-SubCell"/>
</dbReference>
<dbReference type="CDD" id="cd06261">
    <property type="entry name" value="TM_PBP2"/>
    <property type="match status" value="1"/>
</dbReference>
<keyword evidence="4 8" id="KW-0812">Transmembrane</keyword>
<keyword evidence="2 8" id="KW-0813">Transport</keyword>
<dbReference type="InterPro" id="IPR053385">
    <property type="entry name" value="ABC_transport_permease"/>
</dbReference>
<protein>
    <submittedName>
        <fullName evidence="10">ABC transporter permease subunit</fullName>
    </submittedName>
</protein>
<keyword evidence="6 8" id="KW-0472">Membrane</keyword>
<evidence type="ECO:0000313" key="11">
    <source>
        <dbReference type="Proteomes" id="UP000266552"/>
    </source>
</evidence>
<gene>
    <name evidence="10" type="ORF">D5F53_27475</name>
</gene>
<evidence type="ECO:0000313" key="10">
    <source>
        <dbReference type="EMBL" id="AYB46823.1"/>
    </source>
</evidence>
<feature type="transmembrane region" description="Helical" evidence="8">
    <location>
        <begin position="162"/>
        <end position="178"/>
    </location>
</feature>
<name>A0A385TTB1_PAELA</name>
<dbReference type="Pfam" id="PF00528">
    <property type="entry name" value="BPD_transp_1"/>
    <property type="match status" value="1"/>
</dbReference>
<evidence type="ECO:0000256" key="7">
    <source>
        <dbReference type="ARBA" id="ARBA00024202"/>
    </source>
</evidence>
<dbReference type="InterPro" id="IPR050366">
    <property type="entry name" value="BP-dependent_transpt_permease"/>
</dbReference>
<dbReference type="KEGG" id="plw:D5F53_27475"/>
<keyword evidence="5 8" id="KW-1133">Transmembrane helix</keyword>
<reference evidence="10 11" key="1">
    <citation type="submission" date="2018-09" db="EMBL/GenBank/DDBJ databases">
        <title>Genome Sequence of Paenibacillus lautus Strain E7593-69, Azo Dye-Degrading Bacteria, Isolated from Commercial Tattoo Inks.</title>
        <authorList>
            <person name="Nho S.W."/>
            <person name="Kim S.-J."/>
            <person name="Kweon O."/>
            <person name="Cerniglia C.E."/>
        </authorList>
    </citation>
    <scope>NUCLEOTIDE SEQUENCE [LARGE SCALE GENOMIC DNA]</scope>
    <source>
        <strain evidence="10 11">E7593-69</strain>
    </source>
</reference>
<dbReference type="EMBL" id="CP032412">
    <property type="protein sequence ID" value="AYB46823.1"/>
    <property type="molecule type" value="Genomic_DNA"/>
</dbReference>
<dbReference type="RefSeq" id="WP_119850360.1">
    <property type="nucleotide sequence ID" value="NZ_CP032412.1"/>
</dbReference>
<evidence type="ECO:0000256" key="2">
    <source>
        <dbReference type="ARBA" id="ARBA00022448"/>
    </source>
</evidence>
<feature type="transmembrane region" description="Helical" evidence="8">
    <location>
        <begin position="35"/>
        <end position="56"/>
    </location>
</feature>
<keyword evidence="11" id="KW-1185">Reference proteome</keyword>
<evidence type="ECO:0000256" key="3">
    <source>
        <dbReference type="ARBA" id="ARBA00022475"/>
    </source>
</evidence>
<keyword evidence="3" id="KW-1003">Cell membrane</keyword>
<evidence type="ECO:0000256" key="5">
    <source>
        <dbReference type="ARBA" id="ARBA00022989"/>
    </source>
</evidence>
<dbReference type="GO" id="GO:0055085">
    <property type="term" value="P:transmembrane transport"/>
    <property type="evidence" value="ECO:0007669"/>
    <property type="project" value="InterPro"/>
</dbReference>
<evidence type="ECO:0000259" key="9">
    <source>
        <dbReference type="PROSITE" id="PS50928"/>
    </source>
</evidence>
<evidence type="ECO:0000256" key="6">
    <source>
        <dbReference type="ARBA" id="ARBA00023136"/>
    </source>
</evidence>
<dbReference type="Proteomes" id="UP000266552">
    <property type="component" value="Chromosome"/>
</dbReference>
<evidence type="ECO:0000256" key="4">
    <source>
        <dbReference type="ARBA" id="ARBA00022692"/>
    </source>
</evidence>
<organism evidence="10 11">
    <name type="scientific">Paenibacillus lautus</name>
    <name type="common">Bacillus lautus</name>
    <dbReference type="NCBI Taxonomy" id="1401"/>
    <lineage>
        <taxon>Bacteria</taxon>
        <taxon>Bacillati</taxon>
        <taxon>Bacillota</taxon>
        <taxon>Bacilli</taxon>
        <taxon>Bacillales</taxon>
        <taxon>Paenibacillaceae</taxon>
        <taxon>Paenibacillus</taxon>
    </lineage>
</organism>
<dbReference type="PANTHER" id="PTHR43386:SF1">
    <property type="entry name" value="D,D-DIPEPTIDE TRANSPORT SYSTEM PERMEASE PROTEIN DDPC-RELATED"/>
    <property type="match status" value="1"/>
</dbReference>
<dbReference type="PROSITE" id="PS50928">
    <property type="entry name" value="ABC_TM1"/>
    <property type="match status" value="1"/>
</dbReference>
<feature type="transmembrane region" description="Helical" evidence="8">
    <location>
        <begin position="138"/>
        <end position="156"/>
    </location>
</feature>
<dbReference type="PANTHER" id="PTHR43386">
    <property type="entry name" value="OLIGOPEPTIDE TRANSPORT SYSTEM PERMEASE PROTEIN APPC"/>
    <property type="match status" value="1"/>
</dbReference>
<sequence length="298" mass="32498">MPNMTADARTPESLPSGTRLVQWKSFYHRLKKNKAALFGGYFLLLMILVAIFGPLLTQYDPTKVDYSTKLLKPSADHWFGTDHNGRDIFTRIIHGMRLTLSVGFISVIIGAAFGVVLGIISGYYGGKWDALIMRMTDVMLAFPGILLALAVVSVLGKNLFNVIIAVSIFSIPTFARVVRGSTLAVRKLEYIDAMRSLGASDGRIIFGHILPNITSPIIVQATLRIAVAILTASGLSFLGLGAQPPTPEWGAMLNDGRNYIMDHPHVALFPGLSIVFVVIAFNLLGDGLRDVLDPKMKK</sequence>
<comment type="similarity">
    <text evidence="7">Belongs to the binding-protein-dependent transport system permease family. OppBC subfamily.</text>
</comment>
<feature type="transmembrane region" description="Helical" evidence="8">
    <location>
        <begin position="225"/>
        <end position="246"/>
    </location>
</feature>
<feature type="domain" description="ABC transmembrane type-1" evidence="9">
    <location>
        <begin position="96"/>
        <end position="285"/>
    </location>
</feature>
<dbReference type="NCBIfam" id="NF045474">
    <property type="entry name" value="Opp2C"/>
    <property type="match status" value="1"/>
</dbReference>
<dbReference type="InterPro" id="IPR035906">
    <property type="entry name" value="MetI-like_sf"/>
</dbReference>
<evidence type="ECO:0000256" key="1">
    <source>
        <dbReference type="ARBA" id="ARBA00004651"/>
    </source>
</evidence>